<dbReference type="Pfam" id="PF18962">
    <property type="entry name" value="Por_Secre_tail"/>
    <property type="match status" value="1"/>
</dbReference>
<name>A0A1M5GHH9_9BACT</name>
<dbReference type="InterPro" id="IPR011096">
    <property type="entry name" value="FTP_domain"/>
</dbReference>
<dbReference type="Gene3D" id="1.10.390.10">
    <property type="entry name" value="Neutral Protease Domain 2"/>
    <property type="match status" value="1"/>
</dbReference>
<dbReference type="CDD" id="cd09597">
    <property type="entry name" value="M4_TLP"/>
    <property type="match status" value="1"/>
</dbReference>
<evidence type="ECO:0000256" key="2">
    <source>
        <dbReference type="ARBA" id="ARBA00022670"/>
    </source>
</evidence>
<keyword evidence="5" id="KW-0378">Hydrolase</keyword>
<evidence type="ECO:0000256" key="7">
    <source>
        <dbReference type="ARBA" id="ARBA00023049"/>
    </source>
</evidence>
<feature type="active site" description="Proton donor" evidence="8">
    <location>
        <position position="465"/>
    </location>
</feature>
<evidence type="ECO:0000256" key="4">
    <source>
        <dbReference type="ARBA" id="ARBA00022729"/>
    </source>
</evidence>
<dbReference type="InterPro" id="IPR026444">
    <property type="entry name" value="Secre_tail"/>
</dbReference>
<keyword evidence="15" id="KW-1185">Reference proteome</keyword>
<keyword evidence="3" id="KW-0479">Metal-binding</keyword>
<comment type="similarity">
    <text evidence="1">Belongs to the peptidase M4 family.</text>
</comment>
<evidence type="ECO:0000256" key="9">
    <source>
        <dbReference type="SAM" id="SignalP"/>
    </source>
</evidence>
<feature type="signal peptide" evidence="9">
    <location>
        <begin position="1"/>
        <end position="30"/>
    </location>
</feature>
<dbReference type="InterPro" id="IPR050728">
    <property type="entry name" value="Zinc_Metalloprotease_M4"/>
</dbReference>
<dbReference type="GO" id="GO:0004222">
    <property type="term" value="F:metalloendopeptidase activity"/>
    <property type="evidence" value="ECO:0007669"/>
    <property type="project" value="InterPro"/>
</dbReference>
<reference evidence="14 15" key="1">
    <citation type="submission" date="2016-11" db="EMBL/GenBank/DDBJ databases">
        <authorList>
            <person name="Jaros S."/>
            <person name="Januszkiewicz K."/>
            <person name="Wedrychowicz H."/>
        </authorList>
    </citation>
    <scope>NUCLEOTIDE SEQUENCE [LARGE SCALE GENOMIC DNA]</scope>
    <source>
        <strain evidence="14 15">DSM 26897</strain>
    </source>
</reference>
<gene>
    <name evidence="14" type="ORF">SAMN05444008_11683</name>
</gene>
<dbReference type="InterPro" id="IPR055015">
    <property type="entry name" value="GCX_COOH"/>
</dbReference>
<sequence length="761" mass="83517">MKKIYFQKKQLHPWARLMLLLALLPLSVVAQGPPSLSPKMEVLAKPNSNPNWIEFREDTRINPSTIFREYKDAFGLKAGDSMLLQKKSVDELKFNHFRYQQLYKNRRVVYGEYIVHQQPDGFVKSANGKLITGINQPEQASVTEKQALASALQFMNASKYLWQNANLEKELKAQMKNDQATYFPKGELVYAPNNNENLAGANYRLAWHFKVYTDDPKVVAKSVYVDAITGKVINSADIAMNCSGGSGTSAFNGTVAFNTTNFFGVYLSQNNCQSTSLIVYNCNGAGPANDLYADADNNWNLASQQSAVQAQWGTKMTYDYFFGQHNRAGWNGASASMITYNNAYLGSNNACWGCTGNSAIFYAGNTSGATDDWNTNDIVGHEFAHGVTQSEANLVYSGESGALNESFSDIFGEMVESWSEGINDYLIGGDRGAIRSMRNPNLYGDPDTYRGTNWYTGSLDNGGVHTNSGVQNHWFYLVSEGGSGTDDFGRAYSVTGITRFKARLIAYRALTQYLTSSSGYIDARRATLQAAWDIYGQCSQEIIAVGNAWHAVGVEAQSPAFAFNVCGTYPTAGTFIQAISQLTASAGGCATNITPSATTVYFTARDRVILNPGFRAAEGSKFIAYLEPCSSTRWADEGPATTRDDLIVMSDPEKGIKPQVEATTSIAKADRAPMEDLKQPVVILPNPFQSTFEVIIQSDREVRGRVTLYNAMGEKLQEKQGIGFTKGQNKASFNGSSLPAGVYLVEIIKGNERTVKKITKL</sequence>
<accession>A0A1M5GHH9</accession>
<evidence type="ECO:0000256" key="1">
    <source>
        <dbReference type="ARBA" id="ARBA00009388"/>
    </source>
</evidence>
<dbReference type="GO" id="GO:0006508">
    <property type="term" value="P:proteolysis"/>
    <property type="evidence" value="ECO:0007669"/>
    <property type="project" value="UniProtKB-KW"/>
</dbReference>
<evidence type="ECO:0000259" key="13">
    <source>
        <dbReference type="Pfam" id="PF18962"/>
    </source>
</evidence>
<protein>
    <submittedName>
        <fullName evidence="14">Por secretion system C-terminal sorting domain-containing protein</fullName>
    </submittedName>
</protein>
<proteinExistence type="inferred from homology"/>
<dbReference type="InterPro" id="IPR001570">
    <property type="entry name" value="Peptidase_M4_C_domain"/>
</dbReference>
<evidence type="ECO:0000256" key="6">
    <source>
        <dbReference type="ARBA" id="ARBA00022833"/>
    </source>
</evidence>
<keyword evidence="2" id="KW-0645">Protease</keyword>
<feature type="domain" description="FTP" evidence="12">
    <location>
        <begin position="85"/>
        <end position="129"/>
    </location>
</feature>
<evidence type="ECO:0000313" key="15">
    <source>
        <dbReference type="Proteomes" id="UP000184368"/>
    </source>
</evidence>
<evidence type="ECO:0000256" key="3">
    <source>
        <dbReference type="ARBA" id="ARBA00022723"/>
    </source>
</evidence>
<evidence type="ECO:0000313" key="14">
    <source>
        <dbReference type="EMBL" id="SHG03195.1"/>
    </source>
</evidence>
<feature type="domain" description="Secretion system C-terminal sorting" evidence="13">
    <location>
        <begin position="684"/>
        <end position="758"/>
    </location>
</feature>
<evidence type="ECO:0000256" key="8">
    <source>
        <dbReference type="PIRSR" id="PIRSR623612-1"/>
    </source>
</evidence>
<dbReference type="AlphaFoldDB" id="A0A1M5GHH9"/>
<organism evidence="14 15">
    <name type="scientific">Cnuella takakiae</name>
    <dbReference type="NCBI Taxonomy" id="1302690"/>
    <lineage>
        <taxon>Bacteria</taxon>
        <taxon>Pseudomonadati</taxon>
        <taxon>Bacteroidota</taxon>
        <taxon>Chitinophagia</taxon>
        <taxon>Chitinophagales</taxon>
        <taxon>Chitinophagaceae</taxon>
        <taxon>Cnuella</taxon>
    </lineage>
</organism>
<keyword evidence="4 9" id="KW-0732">Signal</keyword>
<dbReference type="Pfam" id="PF07504">
    <property type="entry name" value="FTP"/>
    <property type="match status" value="1"/>
</dbReference>
<dbReference type="NCBIfam" id="NF045639">
    <property type="entry name" value="GCX_COOH"/>
    <property type="match status" value="1"/>
</dbReference>
<evidence type="ECO:0000259" key="12">
    <source>
        <dbReference type="Pfam" id="PF07504"/>
    </source>
</evidence>
<dbReference type="Gene3D" id="3.10.170.10">
    <property type="match status" value="1"/>
</dbReference>
<dbReference type="PANTHER" id="PTHR33794">
    <property type="entry name" value="BACILLOLYSIN"/>
    <property type="match status" value="1"/>
</dbReference>
<evidence type="ECO:0000259" key="11">
    <source>
        <dbReference type="Pfam" id="PF02868"/>
    </source>
</evidence>
<dbReference type="PRINTS" id="PR00730">
    <property type="entry name" value="THERMOLYSIN"/>
</dbReference>
<feature type="active site" evidence="8">
    <location>
        <position position="382"/>
    </location>
</feature>
<evidence type="ECO:0000259" key="10">
    <source>
        <dbReference type="Pfam" id="PF01447"/>
    </source>
</evidence>
<dbReference type="STRING" id="1302690.BUE76_11380"/>
<feature type="domain" description="Peptidase M4" evidence="10">
    <location>
        <begin position="245"/>
        <end position="389"/>
    </location>
</feature>
<dbReference type="PANTHER" id="PTHR33794:SF1">
    <property type="entry name" value="BACILLOLYSIN"/>
    <property type="match status" value="1"/>
</dbReference>
<dbReference type="GO" id="GO:0046872">
    <property type="term" value="F:metal ion binding"/>
    <property type="evidence" value="ECO:0007669"/>
    <property type="project" value="UniProtKB-KW"/>
</dbReference>
<dbReference type="RefSeq" id="WP_073046350.1">
    <property type="nucleotide sequence ID" value="NZ_FQUO01000016.1"/>
</dbReference>
<keyword evidence="6" id="KW-0862">Zinc</keyword>
<dbReference type="Proteomes" id="UP000184368">
    <property type="component" value="Unassembled WGS sequence"/>
</dbReference>
<feature type="domain" description="Peptidase M4 C-terminal" evidence="11">
    <location>
        <begin position="392"/>
        <end position="554"/>
    </location>
</feature>
<dbReference type="InterPro" id="IPR027268">
    <property type="entry name" value="Peptidase_M4/M1_CTD_sf"/>
</dbReference>
<dbReference type="Pfam" id="PF01447">
    <property type="entry name" value="Peptidase_M4"/>
    <property type="match status" value="1"/>
</dbReference>
<dbReference type="InterPro" id="IPR013856">
    <property type="entry name" value="Peptidase_M4_domain"/>
</dbReference>
<dbReference type="SUPFAM" id="SSF55486">
    <property type="entry name" value="Metalloproteases ('zincins'), catalytic domain"/>
    <property type="match status" value="1"/>
</dbReference>
<dbReference type="InterPro" id="IPR023612">
    <property type="entry name" value="Peptidase_M4"/>
</dbReference>
<dbReference type="EMBL" id="FQUO01000016">
    <property type="protein sequence ID" value="SHG03195.1"/>
    <property type="molecule type" value="Genomic_DNA"/>
</dbReference>
<dbReference type="NCBIfam" id="TIGR04183">
    <property type="entry name" value="Por_Secre_tail"/>
    <property type="match status" value="1"/>
</dbReference>
<evidence type="ECO:0000256" key="5">
    <source>
        <dbReference type="ARBA" id="ARBA00022801"/>
    </source>
</evidence>
<dbReference type="OrthoDB" id="291295at2"/>
<dbReference type="Gene3D" id="3.10.450.490">
    <property type="match status" value="1"/>
</dbReference>
<feature type="chain" id="PRO_5013177746" evidence="9">
    <location>
        <begin position="31"/>
        <end position="761"/>
    </location>
</feature>
<keyword evidence="7" id="KW-0482">Metalloprotease</keyword>
<dbReference type="Pfam" id="PF02868">
    <property type="entry name" value="Peptidase_M4_C"/>
    <property type="match status" value="1"/>
</dbReference>